<evidence type="ECO:0000313" key="2">
    <source>
        <dbReference type="Proteomes" id="UP000054032"/>
    </source>
</evidence>
<protein>
    <submittedName>
        <fullName evidence="1">Uncharacterized protein</fullName>
    </submittedName>
</protein>
<gene>
    <name evidence="1" type="ORF">COCMIDRAFT_32350</name>
</gene>
<dbReference type="RefSeq" id="XP_007683155.1">
    <property type="nucleotide sequence ID" value="XM_007684965.1"/>
</dbReference>
<name>W6ZRX9_COCMI</name>
<dbReference type="AlphaFoldDB" id="W6ZRX9"/>
<dbReference type="KEGG" id="bor:COCMIDRAFT_32350"/>
<dbReference type="OrthoDB" id="3775350at2759"/>
<dbReference type="GeneID" id="19122084"/>
<reference evidence="1 2" key="1">
    <citation type="journal article" date="2013" name="PLoS Genet.">
        <title>Comparative genome structure, secondary metabolite, and effector coding capacity across Cochliobolus pathogens.</title>
        <authorList>
            <person name="Condon B.J."/>
            <person name="Leng Y."/>
            <person name="Wu D."/>
            <person name="Bushley K.E."/>
            <person name="Ohm R.A."/>
            <person name="Otillar R."/>
            <person name="Martin J."/>
            <person name="Schackwitz W."/>
            <person name="Grimwood J."/>
            <person name="MohdZainudin N."/>
            <person name="Xue C."/>
            <person name="Wang R."/>
            <person name="Manning V.A."/>
            <person name="Dhillon B."/>
            <person name="Tu Z.J."/>
            <person name="Steffenson B.J."/>
            <person name="Salamov A."/>
            <person name="Sun H."/>
            <person name="Lowry S."/>
            <person name="LaButti K."/>
            <person name="Han J."/>
            <person name="Copeland A."/>
            <person name="Lindquist E."/>
            <person name="Barry K."/>
            <person name="Schmutz J."/>
            <person name="Baker S.E."/>
            <person name="Ciuffetti L.M."/>
            <person name="Grigoriev I.V."/>
            <person name="Zhong S."/>
            <person name="Turgeon B.G."/>
        </authorList>
    </citation>
    <scope>NUCLEOTIDE SEQUENCE [LARGE SCALE GENOMIC DNA]</scope>
    <source>
        <strain evidence="1 2">ATCC 44560</strain>
    </source>
</reference>
<accession>W6ZRX9</accession>
<proteinExistence type="predicted"/>
<evidence type="ECO:0000313" key="1">
    <source>
        <dbReference type="EMBL" id="EUC50254.1"/>
    </source>
</evidence>
<dbReference type="EMBL" id="KI963924">
    <property type="protein sequence ID" value="EUC50254.1"/>
    <property type="molecule type" value="Genomic_DNA"/>
</dbReference>
<organism evidence="1 2">
    <name type="scientific">Bipolaris oryzae ATCC 44560</name>
    <dbReference type="NCBI Taxonomy" id="930090"/>
    <lineage>
        <taxon>Eukaryota</taxon>
        <taxon>Fungi</taxon>
        <taxon>Dikarya</taxon>
        <taxon>Ascomycota</taxon>
        <taxon>Pezizomycotina</taxon>
        <taxon>Dothideomycetes</taxon>
        <taxon>Pleosporomycetidae</taxon>
        <taxon>Pleosporales</taxon>
        <taxon>Pleosporineae</taxon>
        <taxon>Pleosporaceae</taxon>
        <taxon>Bipolaris</taxon>
    </lineage>
</organism>
<dbReference type="eggNOG" id="ENOG502T52U">
    <property type="taxonomic scope" value="Eukaryota"/>
</dbReference>
<dbReference type="Proteomes" id="UP000054032">
    <property type="component" value="Unassembled WGS sequence"/>
</dbReference>
<dbReference type="HOGENOM" id="CLU_174987_0_0_1"/>
<keyword evidence="2" id="KW-1185">Reference proteome</keyword>
<sequence>MAEPLDLDKDPYALAYRYREYMIEHPRGFLQYCNPYYEMLLANQPDPAADATDDHSRAIRYAKEHYECFYEIRDIRRIITWLPPLGKDNHGSVA</sequence>